<dbReference type="CDD" id="cd17324">
    <property type="entry name" value="MFS_NepI_like"/>
    <property type="match status" value="1"/>
</dbReference>
<evidence type="ECO:0000313" key="11">
    <source>
        <dbReference type="Proteomes" id="UP001164718"/>
    </source>
</evidence>
<feature type="transmembrane region" description="Helical" evidence="8">
    <location>
        <begin position="51"/>
        <end position="73"/>
    </location>
</feature>
<reference evidence="10" key="1">
    <citation type="submission" date="2022-09" db="EMBL/GenBank/DDBJ databases">
        <title>Complete Genomes of Fervidibacillus albus and Fervidibacillus halotolerans isolated from tidal flat sediments.</title>
        <authorList>
            <person name="Kwon K.K."/>
            <person name="Yang S.-H."/>
            <person name="Park M.J."/>
            <person name="Oh H.-M."/>
        </authorList>
    </citation>
    <scope>NUCLEOTIDE SEQUENCE</scope>
    <source>
        <strain evidence="10">MEBiC13591</strain>
    </source>
</reference>
<keyword evidence="5 8" id="KW-0812">Transmembrane</keyword>
<evidence type="ECO:0000256" key="7">
    <source>
        <dbReference type="ARBA" id="ARBA00023136"/>
    </source>
</evidence>
<feature type="transmembrane region" description="Helical" evidence="8">
    <location>
        <begin position="85"/>
        <end position="103"/>
    </location>
</feature>
<sequence>MSQLASTSSTMYKQNYSLMTAILFWCGLVVVSSLYLTIPLISIFADNFNITAAQAAWTGSSFSLFYAVGFLFFGPLSDRYGRKQIILFGLITLTIISPILGFVDSFPTLIILRSVQGIAAATFAPSALAYAVEMFPTEKRVTAIGFVSTGFLMAGIVGQVFASFISQQFGWQSVFYTLGVVYMFTAILATLFIPKDDNSNKKGSLLTAFKQMRAVLMKKTLLLCYVITITLLLSFVGMYTALGNYLSVEFSLSNQEILYVRSVGIVGMLLSPFAGKLVATFGIHNVLRGGVTLAVLGLAIIGISTNLSFLIIMSVIFVAGISITVPTLISLIGQLSGEVRGAAVSLYTFILFIGASLGPIVSVWFLKTGSYLLTFELLALLLGIGLPVSFFIKPAKN</sequence>
<evidence type="ECO:0000256" key="3">
    <source>
        <dbReference type="ARBA" id="ARBA00022448"/>
    </source>
</evidence>
<dbReference type="InterPro" id="IPR036259">
    <property type="entry name" value="MFS_trans_sf"/>
</dbReference>
<protein>
    <submittedName>
        <fullName evidence="10">MFS transporter</fullName>
    </submittedName>
</protein>
<accession>A0A9E8RW32</accession>
<keyword evidence="11" id="KW-1185">Reference proteome</keyword>
<feature type="transmembrane region" description="Helical" evidence="8">
    <location>
        <begin position="259"/>
        <end position="279"/>
    </location>
</feature>
<evidence type="ECO:0000256" key="5">
    <source>
        <dbReference type="ARBA" id="ARBA00022692"/>
    </source>
</evidence>
<evidence type="ECO:0000256" key="6">
    <source>
        <dbReference type="ARBA" id="ARBA00022989"/>
    </source>
</evidence>
<dbReference type="SUPFAM" id="SSF103473">
    <property type="entry name" value="MFS general substrate transporter"/>
    <property type="match status" value="1"/>
</dbReference>
<feature type="transmembrane region" description="Helical" evidence="8">
    <location>
        <begin position="344"/>
        <end position="365"/>
    </location>
</feature>
<dbReference type="Gene3D" id="1.20.1720.10">
    <property type="entry name" value="Multidrug resistance protein D"/>
    <property type="match status" value="1"/>
</dbReference>
<comment type="subcellular location">
    <subcellularLocation>
        <location evidence="1">Cell membrane</location>
        <topology evidence="1">Multi-pass membrane protein</topology>
    </subcellularLocation>
</comment>
<dbReference type="KEGG" id="faf:OE104_00350"/>
<feature type="transmembrane region" description="Helical" evidence="8">
    <location>
        <begin position="309"/>
        <end position="332"/>
    </location>
</feature>
<evidence type="ECO:0000256" key="4">
    <source>
        <dbReference type="ARBA" id="ARBA00022475"/>
    </source>
</evidence>
<dbReference type="InterPro" id="IPR011701">
    <property type="entry name" value="MFS"/>
</dbReference>
<comment type="similarity">
    <text evidence="2">Belongs to the major facilitator superfamily.</text>
</comment>
<dbReference type="EMBL" id="CP106878">
    <property type="protein sequence ID" value="WAA09869.1"/>
    <property type="molecule type" value="Genomic_DNA"/>
</dbReference>
<evidence type="ECO:0000256" key="8">
    <source>
        <dbReference type="SAM" id="Phobius"/>
    </source>
</evidence>
<gene>
    <name evidence="10" type="ORF">OE104_00350</name>
</gene>
<feature type="transmembrane region" description="Helical" evidence="8">
    <location>
        <begin position="21"/>
        <end position="45"/>
    </location>
</feature>
<keyword evidence="3" id="KW-0813">Transport</keyword>
<feature type="transmembrane region" description="Helical" evidence="8">
    <location>
        <begin position="371"/>
        <end position="392"/>
    </location>
</feature>
<dbReference type="AlphaFoldDB" id="A0A9E8RW32"/>
<feature type="transmembrane region" description="Helical" evidence="8">
    <location>
        <begin position="220"/>
        <end position="239"/>
    </location>
</feature>
<evidence type="ECO:0000313" key="10">
    <source>
        <dbReference type="EMBL" id="WAA09869.1"/>
    </source>
</evidence>
<dbReference type="RefSeq" id="WP_275417651.1">
    <property type="nucleotide sequence ID" value="NZ_CP106878.1"/>
</dbReference>
<dbReference type="Proteomes" id="UP001164718">
    <property type="component" value="Chromosome"/>
</dbReference>
<feature type="transmembrane region" description="Helical" evidence="8">
    <location>
        <begin position="109"/>
        <end position="131"/>
    </location>
</feature>
<dbReference type="PANTHER" id="PTHR43271">
    <property type="entry name" value="BLL2771 PROTEIN"/>
    <property type="match status" value="1"/>
</dbReference>
<dbReference type="Pfam" id="PF07690">
    <property type="entry name" value="MFS_1"/>
    <property type="match status" value="1"/>
</dbReference>
<dbReference type="InterPro" id="IPR020846">
    <property type="entry name" value="MFS_dom"/>
</dbReference>
<dbReference type="GO" id="GO:0005886">
    <property type="term" value="C:plasma membrane"/>
    <property type="evidence" value="ECO:0007669"/>
    <property type="project" value="UniProtKB-SubCell"/>
</dbReference>
<organism evidence="10 11">
    <name type="scientific">Fervidibacillus albus</name>
    <dbReference type="NCBI Taxonomy" id="2980026"/>
    <lineage>
        <taxon>Bacteria</taxon>
        <taxon>Bacillati</taxon>
        <taxon>Bacillota</taxon>
        <taxon>Bacilli</taxon>
        <taxon>Bacillales</taxon>
        <taxon>Bacillaceae</taxon>
        <taxon>Fervidibacillus</taxon>
    </lineage>
</organism>
<evidence type="ECO:0000256" key="1">
    <source>
        <dbReference type="ARBA" id="ARBA00004651"/>
    </source>
</evidence>
<name>A0A9E8RW32_9BACI</name>
<feature type="transmembrane region" description="Helical" evidence="8">
    <location>
        <begin position="143"/>
        <end position="162"/>
    </location>
</feature>
<keyword evidence="4" id="KW-1003">Cell membrane</keyword>
<evidence type="ECO:0000256" key="2">
    <source>
        <dbReference type="ARBA" id="ARBA00008335"/>
    </source>
</evidence>
<feature type="domain" description="Major facilitator superfamily (MFS) profile" evidence="9">
    <location>
        <begin position="19"/>
        <end position="397"/>
    </location>
</feature>
<feature type="transmembrane region" description="Helical" evidence="8">
    <location>
        <begin position="174"/>
        <end position="193"/>
    </location>
</feature>
<keyword evidence="7 8" id="KW-0472">Membrane</keyword>
<dbReference type="PROSITE" id="PS50850">
    <property type="entry name" value="MFS"/>
    <property type="match status" value="1"/>
</dbReference>
<evidence type="ECO:0000259" key="9">
    <source>
        <dbReference type="PROSITE" id="PS50850"/>
    </source>
</evidence>
<feature type="transmembrane region" description="Helical" evidence="8">
    <location>
        <begin position="286"/>
        <end position="303"/>
    </location>
</feature>
<proteinExistence type="inferred from homology"/>
<dbReference type="GO" id="GO:0022857">
    <property type="term" value="F:transmembrane transporter activity"/>
    <property type="evidence" value="ECO:0007669"/>
    <property type="project" value="InterPro"/>
</dbReference>
<keyword evidence="6 8" id="KW-1133">Transmembrane helix</keyword>
<dbReference type="PANTHER" id="PTHR43271:SF2">
    <property type="entry name" value="BLL2771 PROTEIN"/>
    <property type="match status" value="1"/>
</dbReference>